<feature type="domain" description="DUF1731" evidence="3">
    <location>
        <begin position="253"/>
        <end position="299"/>
    </location>
</feature>
<dbReference type="NCBIfam" id="TIGR01777">
    <property type="entry name" value="yfcH"/>
    <property type="match status" value="1"/>
</dbReference>
<feature type="domain" description="NAD-dependent epimerase/dehydratase" evidence="2">
    <location>
        <begin position="3"/>
        <end position="225"/>
    </location>
</feature>
<dbReference type="EMBL" id="LNQP01000025">
    <property type="protein sequence ID" value="KSU88304.1"/>
    <property type="molecule type" value="Genomic_DNA"/>
</dbReference>
<dbReference type="AlphaFoldDB" id="A0A0V8JNX8"/>
<dbReference type="PANTHER" id="PTHR11092">
    <property type="entry name" value="SUGAR NUCLEOTIDE EPIMERASE RELATED"/>
    <property type="match status" value="1"/>
</dbReference>
<dbReference type="InterPro" id="IPR010099">
    <property type="entry name" value="SDR39U1"/>
</dbReference>
<comment type="caution">
    <text evidence="4">The sequence shown here is derived from an EMBL/GenBank/DDBJ whole genome shotgun (WGS) entry which is preliminary data.</text>
</comment>
<name>A0A0V8JNX8_9BACI</name>
<accession>A0A0V8JNX8</accession>
<dbReference type="RefSeq" id="WP_062686673.1">
    <property type="nucleotide sequence ID" value="NZ_KQ758641.1"/>
</dbReference>
<dbReference type="InterPro" id="IPR013549">
    <property type="entry name" value="DUF1731"/>
</dbReference>
<dbReference type="Gene3D" id="3.40.50.720">
    <property type="entry name" value="NAD(P)-binding Rossmann-like Domain"/>
    <property type="match status" value="1"/>
</dbReference>
<dbReference type="SUPFAM" id="SSF51735">
    <property type="entry name" value="NAD(P)-binding Rossmann-fold domains"/>
    <property type="match status" value="1"/>
</dbReference>
<dbReference type="Proteomes" id="UP000053681">
    <property type="component" value="Unassembled WGS sequence"/>
</dbReference>
<reference evidence="4 5" key="1">
    <citation type="submission" date="2015-11" db="EMBL/GenBank/DDBJ databases">
        <title>Bacillus caseinolyticus sp nov.</title>
        <authorList>
            <person name="Dastager S.G."/>
            <person name="Mawlankar R."/>
        </authorList>
    </citation>
    <scope>NUCLEOTIDE SEQUENCE [LARGE SCALE GENOMIC DNA]</scope>
    <source>
        <strain evidence="4 5">SGD-V-76</strain>
    </source>
</reference>
<proteinExistence type="inferred from homology"/>
<gene>
    <name evidence="4" type="ORF">AS180_08435</name>
</gene>
<evidence type="ECO:0000313" key="4">
    <source>
        <dbReference type="EMBL" id="KSU88304.1"/>
    </source>
</evidence>
<dbReference type="PANTHER" id="PTHR11092:SF0">
    <property type="entry name" value="EPIMERASE FAMILY PROTEIN SDR39U1"/>
    <property type="match status" value="1"/>
</dbReference>
<sequence length="300" mass="33418">MKVVIAGGTGFVGKALVHDLLKKQHEVYVLTRNANKPSHNPNLHYVEWLKENAKPEDVIQRADAFINLAGASLNSGRWTEERKQAIVQSRVSSTREIIRIMDSLERKPSAYINTSAVGYYGTSEHDTFTETSPSVGDDFLAETVKVWEKEASKAKDLGIRTVFTRFGVILGKEGGALSMIALPYRFFAGGTVGSGNQWLSWVHIKDVVGIIQFAIENQDVQGPVNVTAPTPIQMKEFGQTVGAVLHRPHWLPAPSFGLKLMLGEMSMIILEGQRVIPEKMMQHNYHFTYTKLENALQDLL</sequence>
<evidence type="ECO:0000313" key="5">
    <source>
        <dbReference type="Proteomes" id="UP000053681"/>
    </source>
</evidence>
<keyword evidence="5" id="KW-1185">Reference proteome</keyword>
<organism evidence="4 5">
    <name type="scientific">Priestia veravalensis</name>
    <dbReference type="NCBI Taxonomy" id="1414648"/>
    <lineage>
        <taxon>Bacteria</taxon>
        <taxon>Bacillati</taxon>
        <taxon>Bacillota</taxon>
        <taxon>Bacilli</taxon>
        <taxon>Bacillales</taxon>
        <taxon>Bacillaceae</taxon>
        <taxon>Priestia</taxon>
    </lineage>
</organism>
<protein>
    <submittedName>
        <fullName evidence="4">Epimerase</fullName>
    </submittedName>
</protein>
<dbReference type="InterPro" id="IPR036291">
    <property type="entry name" value="NAD(P)-bd_dom_sf"/>
</dbReference>
<dbReference type="CDD" id="cd05242">
    <property type="entry name" value="SDR_a8"/>
    <property type="match status" value="1"/>
</dbReference>
<evidence type="ECO:0000259" key="2">
    <source>
        <dbReference type="Pfam" id="PF01370"/>
    </source>
</evidence>
<evidence type="ECO:0000256" key="1">
    <source>
        <dbReference type="ARBA" id="ARBA00009353"/>
    </source>
</evidence>
<dbReference type="Pfam" id="PF01370">
    <property type="entry name" value="Epimerase"/>
    <property type="match status" value="1"/>
</dbReference>
<comment type="similarity">
    <text evidence="1">Belongs to the NAD(P)-dependent epimerase/dehydratase family. SDR39U1 subfamily.</text>
</comment>
<evidence type="ECO:0000259" key="3">
    <source>
        <dbReference type="Pfam" id="PF08338"/>
    </source>
</evidence>
<dbReference type="InterPro" id="IPR001509">
    <property type="entry name" value="Epimerase_deHydtase"/>
</dbReference>
<dbReference type="Pfam" id="PF08338">
    <property type="entry name" value="DUF1731"/>
    <property type="match status" value="1"/>
</dbReference>